<evidence type="ECO:0000256" key="15">
    <source>
        <dbReference type="ARBA" id="ARBA00023239"/>
    </source>
</evidence>
<keyword evidence="12 17" id="KW-0862">Zinc</keyword>
<feature type="binding site" evidence="17">
    <location>
        <position position="261"/>
    </location>
    <ligand>
        <name>Zn(2+)</name>
        <dbReference type="ChEBI" id="CHEBI:29105"/>
    </ligand>
</feature>
<keyword evidence="9 17" id="KW-0028">Amino-acid biosynthesis</keyword>
<dbReference type="Gene3D" id="1.20.1090.10">
    <property type="entry name" value="Dehydroquinate synthase-like - alpha domain"/>
    <property type="match status" value="1"/>
</dbReference>
<evidence type="ECO:0000259" key="20">
    <source>
        <dbReference type="Pfam" id="PF24621"/>
    </source>
</evidence>
<dbReference type="InterPro" id="IPR050071">
    <property type="entry name" value="Dehydroquinate_synthase"/>
</dbReference>
<evidence type="ECO:0000256" key="6">
    <source>
        <dbReference type="ARBA" id="ARBA00013031"/>
    </source>
</evidence>
<evidence type="ECO:0000256" key="4">
    <source>
        <dbReference type="ARBA" id="ARBA00004661"/>
    </source>
</evidence>
<evidence type="ECO:0000256" key="5">
    <source>
        <dbReference type="ARBA" id="ARBA00005412"/>
    </source>
</evidence>
<dbReference type="PANTHER" id="PTHR43622:SF7">
    <property type="entry name" value="3-DEHYDROQUINATE SYNTHASE, CHLOROPLASTIC"/>
    <property type="match status" value="1"/>
</dbReference>
<dbReference type="PANTHER" id="PTHR43622">
    <property type="entry name" value="3-DEHYDROQUINATE SYNTHASE"/>
    <property type="match status" value="1"/>
</dbReference>
<reference evidence="21 22" key="1">
    <citation type="submission" date="2024-06" db="EMBL/GenBank/DDBJ databases">
        <title>Genomic Encyclopedia of Type Strains, Phase IV (KMG-IV): sequencing the most valuable type-strain genomes for metagenomic binning, comparative biology and taxonomic classification.</title>
        <authorList>
            <person name="Goeker M."/>
        </authorList>
    </citation>
    <scope>NUCLEOTIDE SEQUENCE [LARGE SCALE GENOMIC DNA]</scope>
    <source>
        <strain evidence="21 22">DSM 26128</strain>
    </source>
</reference>
<keyword evidence="16 17" id="KW-0170">Cobalt</keyword>
<comment type="catalytic activity">
    <reaction evidence="1 17">
        <text>7-phospho-2-dehydro-3-deoxy-D-arabino-heptonate = 3-dehydroquinate + phosphate</text>
        <dbReference type="Rhea" id="RHEA:21968"/>
        <dbReference type="ChEBI" id="CHEBI:32364"/>
        <dbReference type="ChEBI" id="CHEBI:43474"/>
        <dbReference type="ChEBI" id="CHEBI:58394"/>
        <dbReference type="EC" id="4.2.3.4"/>
    </reaction>
</comment>
<evidence type="ECO:0000256" key="8">
    <source>
        <dbReference type="ARBA" id="ARBA00022490"/>
    </source>
</evidence>
<gene>
    <name evidence="17" type="primary">aroB</name>
    <name evidence="21" type="ORF">ABID49_001024</name>
</gene>
<organism evidence="21 22">
    <name type="scientific">Bhargavaea ullalensis</name>
    <dbReference type="NCBI Taxonomy" id="1265685"/>
    <lineage>
        <taxon>Bacteria</taxon>
        <taxon>Bacillati</taxon>
        <taxon>Bacillota</taxon>
        <taxon>Bacilli</taxon>
        <taxon>Bacillales</taxon>
        <taxon>Caryophanaceae</taxon>
        <taxon>Bhargavaea</taxon>
    </lineage>
</organism>
<dbReference type="SUPFAM" id="SSF56796">
    <property type="entry name" value="Dehydroquinate synthase-like"/>
    <property type="match status" value="1"/>
</dbReference>
<feature type="compositionally biased region" description="Acidic residues" evidence="18">
    <location>
        <begin position="344"/>
        <end position="353"/>
    </location>
</feature>
<name>A0ABV2GA44_9BACL</name>
<evidence type="ECO:0000256" key="10">
    <source>
        <dbReference type="ARBA" id="ARBA00022723"/>
    </source>
</evidence>
<dbReference type="CDD" id="cd08195">
    <property type="entry name" value="DHQS"/>
    <property type="match status" value="1"/>
</dbReference>
<keyword evidence="22" id="KW-1185">Reference proteome</keyword>
<dbReference type="Pfam" id="PF24621">
    <property type="entry name" value="DHQS_C"/>
    <property type="match status" value="1"/>
</dbReference>
<evidence type="ECO:0000256" key="16">
    <source>
        <dbReference type="ARBA" id="ARBA00023285"/>
    </source>
</evidence>
<dbReference type="InterPro" id="IPR056179">
    <property type="entry name" value="DHQS_C"/>
</dbReference>
<protein>
    <recommendedName>
        <fullName evidence="7 17">3-dehydroquinate synthase</fullName>
        <shortName evidence="17">DHQS</shortName>
        <ecNumber evidence="6 17">4.2.3.4</ecNumber>
    </recommendedName>
</protein>
<evidence type="ECO:0000256" key="18">
    <source>
        <dbReference type="SAM" id="MobiDB-lite"/>
    </source>
</evidence>
<feature type="domain" description="3-dehydroquinate synthase C-terminal" evidence="20">
    <location>
        <begin position="179"/>
        <end position="322"/>
    </location>
</feature>
<comment type="pathway">
    <text evidence="4 17">Metabolic intermediate biosynthesis; chorismate biosynthesis; chorismate from D-erythrose 4-phosphate and phosphoenolpyruvate: step 2/7.</text>
</comment>
<dbReference type="InterPro" id="IPR030960">
    <property type="entry name" value="DHQS/DOIS_N"/>
</dbReference>
<dbReference type="PIRSF" id="PIRSF001455">
    <property type="entry name" value="DHQ_synth"/>
    <property type="match status" value="1"/>
</dbReference>
<comment type="similarity">
    <text evidence="5 17">Belongs to the sugar phosphate cyclases superfamily. Dehydroquinate synthase family.</text>
</comment>
<dbReference type="Pfam" id="PF01761">
    <property type="entry name" value="DHQ_synthase"/>
    <property type="match status" value="1"/>
</dbReference>
<evidence type="ECO:0000256" key="11">
    <source>
        <dbReference type="ARBA" id="ARBA00022741"/>
    </source>
</evidence>
<evidence type="ECO:0000256" key="12">
    <source>
        <dbReference type="ARBA" id="ARBA00022833"/>
    </source>
</evidence>
<keyword evidence="10 17" id="KW-0479">Metal-binding</keyword>
<evidence type="ECO:0000256" key="17">
    <source>
        <dbReference type="HAMAP-Rule" id="MF_00110"/>
    </source>
</evidence>
<evidence type="ECO:0000259" key="19">
    <source>
        <dbReference type="Pfam" id="PF01761"/>
    </source>
</evidence>
<dbReference type="Proteomes" id="UP001549099">
    <property type="component" value="Unassembled WGS sequence"/>
</dbReference>
<evidence type="ECO:0000313" key="22">
    <source>
        <dbReference type="Proteomes" id="UP001549099"/>
    </source>
</evidence>
<feature type="binding site" evidence="17">
    <location>
        <position position="244"/>
    </location>
    <ligand>
        <name>Zn(2+)</name>
        <dbReference type="ChEBI" id="CHEBI:29105"/>
    </ligand>
</feature>
<evidence type="ECO:0000256" key="2">
    <source>
        <dbReference type="ARBA" id="ARBA00001911"/>
    </source>
</evidence>
<dbReference type="EC" id="4.2.3.4" evidence="6 17"/>
<feature type="domain" description="3-dehydroquinate synthase N-terminal" evidence="19">
    <location>
        <begin position="67"/>
        <end position="177"/>
    </location>
</feature>
<sequence>METIRVDLSEREYDVLVGTGTLGRIGSFLEKADRIAVIADERVAGIHGEKLERALAGAGRRKTAWLNVPAGEACKTLEWFGRTQQFLLEAGCTRQSLVIAFGGGACGDLAGFAAACYMRGIDFIQCPTTILAHDSSVGGKTGINLPGGKNMTGAFHQPAAVLYDTDLLKTLPAEEIRSGMAEAVKHQLISPSGNAGEMLSELNYGDMDEQTLLQYIVRGIQVKAEIVSQDEREGSVRKYLNFGHTYGHAVEAAAGYGGLTHGESVMIGMLYALILSERLAGADRSVTDALQHFAERNGYPLKAAADFPFSELFAYMKKDKKASFGELQFVLLPETGRPEIGKAEEEDCREADEELRKRLGVQP</sequence>
<evidence type="ECO:0000256" key="9">
    <source>
        <dbReference type="ARBA" id="ARBA00022605"/>
    </source>
</evidence>
<comment type="caution">
    <text evidence="21">The sequence shown here is derived from an EMBL/GenBank/DDBJ whole genome shotgun (WGS) entry which is preliminary data.</text>
</comment>
<evidence type="ECO:0000256" key="1">
    <source>
        <dbReference type="ARBA" id="ARBA00001393"/>
    </source>
</evidence>
<keyword evidence="8 17" id="KW-0963">Cytoplasm</keyword>
<keyword evidence="15 17" id="KW-0456">Lyase</keyword>
<comment type="cofactor">
    <cofactor evidence="2 17">
        <name>NAD(+)</name>
        <dbReference type="ChEBI" id="CHEBI:57540"/>
    </cofactor>
</comment>
<dbReference type="InterPro" id="IPR030963">
    <property type="entry name" value="DHQ_synth_fam"/>
</dbReference>
<feature type="region of interest" description="Disordered" evidence="18">
    <location>
        <begin position="338"/>
        <end position="363"/>
    </location>
</feature>
<evidence type="ECO:0000256" key="3">
    <source>
        <dbReference type="ARBA" id="ARBA00004496"/>
    </source>
</evidence>
<feature type="binding site" evidence="17">
    <location>
        <begin position="104"/>
        <end position="108"/>
    </location>
    <ligand>
        <name>NAD(+)</name>
        <dbReference type="ChEBI" id="CHEBI:57540"/>
    </ligand>
</feature>
<feature type="binding site" evidence="17">
    <location>
        <position position="182"/>
    </location>
    <ligand>
        <name>Zn(2+)</name>
        <dbReference type="ChEBI" id="CHEBI:29105"/>
    </ligand>
</feature>
<dbReference type="NCBIfam" id="TIGR01357">
    <property type="entry name" value="aroB"/>
    <property type="match status" value="1"/>
</dbReference>
<dbReference type="RefSeq" id="WP_354196018.1">
    <property type="nucleotide sequence ID" value="NZ_JBEPLW010000004.1"/>
</dbReference>
<dbReference type="GO" id="GO:0003856">
    <property type="term" value="F:3-dehydroquinate synthase activity"/>
    <property type="evidence" value="ECO:0007669"/>
    <property type="project" value="UniProtKB-EC"/>
</dbReference>
<dbReference type="Gene3D" id="3.40.50.1970">
    <property type="match status" value="1"/>
</dbReference>
<dbReference type="EMBL" id="JBEPLW010000004">
    <property type="protein sequence ID" value="MET3575140.1"/>
    <property type="molecule type" value="Genomic_DNA"/>
</dbReference>
<dbReference type="InterPro" id="IPR016037">
    <property type="entry name" value="DHQ_synth_AroB"/>
</dbReference>
<keyword evidence="14 17" id="KW-0057">Aromatic amino acid biosynthesis</keyword>
<dbReference type="HAMAP" id="MF_00110">
    <property type="entry name" value="DHQ_synthase"/>
    <property type="match status" value="1"/>
</dbReference>
<feature type="binding site" evidence="17">
    <location>
        <position position="140"/>
    </location>
    <ligand>
        <name>NAD(+)</name>
        <dbReference type="ChEBI" id="CHEBI:57540"/>
    </ligand>
</feature>
<proteinExistence type="inferred from homology"/>
<evidence type="ECO:0000256" key="7">
    <source>
        <dbReference type="ARBA" id="ARBA00017684"/>
    </source>
</evidence>
<keyword evidence="13 17" id="KW-0520">NAD</keyword>
<accession>A0ABV2GA44</accession>
<feature type="binding site" evidence="17">
    <location>
        <position position="149"/>
    </location>
    <ligand>
        <name>NAD(+)</name>
        <dbReference type="ChEBI" id="CHEBI:57540"/>
    </ligand>
</feature>
<evidence type="ECO:0000256" key="13">
    <source>
        <dbReference type="ARBA" id="ARBA00023027"/>
    </source>
</evidence>
<keyword evidence="11 17" id="KW-0547">Nucleotide-binding</keyword>
<evidence type="ECO:0000313" key="21">
    <source>
        <dbReference type="EMBL" id="MET3575140.1"/>
    </source>
</evidence>
<evidence type="ECO:0000256" key="14">
    <source>
        <dbReference type="ARBA" id="ARBA00023141"/>
    </source>
</evidence>
<feature type="binding site" evidence="17">
    <location>
        <begin position="128"/>
        <end position="129"/>
    </location>
    <ligand>
        <name>NAD(+)</name>
        <dbReference type="ChEBI" id="CHEBI:57540"/>
    </ligand>
</feature>
<comment type="caution">
    <text evidence="17">Lacks conserved residue(s) required for the propagation of feature annotation.</text>
</comment>
<comment type="cofactor">
    <cofactor evidence="17">
        <name>Co(2+)</name>
        <dbReference type="ChEBI" id="CHEBI:48828"/>
    </cofactor>
    <cofactor evidence="17">
        <name>Zn(2+)</name>
        <dbReference type="ChEBI" id="CHEBI:29105"/>
    </cofactor>
    <text evidence="17">Binds 1 divalent metal cation per subunit. Can use either Co(2+) or Zn(2+).</text>
</comment>
<comment type="subcellular location">
    <subcellularLocation>
        <location evidence="3 17">Cytoplasm</location>
    </subcellularLocation>
</comment>
<comment type="function">
    <text evidence="17">Catalyzes the conversion of 3-deoxy-D-arabino-heptulosonate 7-phosphate (DAHP) to dehydroquinate (DHQ).</text>
</comment>